<dbReference type="Proteomes" id="UP001497453">
    <property type="component" value="Chromosome 2"/>
</dbReference>
<evidence type="ECO:0000256" key="3">
    <source>
        <dbReference type="ARBA" id="ARBA00022512"/>
    </source>
</evidence>
<evidence type="ECO:0000313" key="9">
    <source>
        <dbReference type="Proteomes" id="UP001497453"/>
    </source>
</evidence>
<gene>
    <name evidence="8" type="ORF">GFSPODELE1_LOCUS4233</name>
</gene>
<evidence type="ECO:0000256" key="7">
    <source>
        <dbReference type="SAM" id="MobiDB-lite"/>
    </source>
</evidence>
<evidence type="ECO:0000256" key="5">
    <source>
        <dbReference type="ARBA" id="ARBA00023157"/>
    </source>
</evidence>
<dbReference type="CDD" id="cd23507">
    <property type="entry name" value="hydrophobin_I"/>
    <property type="match status" value="1"/>
</dbReference>
<dbReference type="InterPro" id="IPR001338">
    <property type="entry name" value="Class_I_Hydrophobin"/>
</dbReference>
<evidence type="ECO:0000256" key="4">
    <source>
        <dbReference type="ARBA" id="ARBA00022525"/>
    </source>
</evidence>
<feature type="compositionally biased region" description="Gly residues" evidence="7">
    <location>
        <begin position="161"/>
        <end position="175"/>
    </location>
</feature>
<keyword evidence="3 6" id="KW-0134">Cell wall</keyword>
<sequence length="261" mass="25545">MFIRASLLFLATSAALVASLPCNDPSHTSSSSINNTPPLPTGSPPDFPPIFPPVLPTGSIPFPTGSDSWPPLPVTDGSPPSLPTGTDYPSWPGIPPLPSIIPGTPGGNPSYPPTNPSGTIPNVPTNPPSKPTSPSYPGTTSALATGVSSAPLTQPSQPASGGSGSGSGSGGYGSDGGHCNTGPVQCCNSVQSAGSPEASKQLGLLGIVLGNLNTPVGLTCSPITAVGTGGGGNCAATPVCCENNSYNGLVNIGCVPIVVQL</sequence>
<evidence type="ECO:0000313" key="8">
    <source>
        <dbReference type="EMBL" id="CAL1702799.1"/>
    </source>
</evidence>
<keyword evidence="6" id="KW-0732">Signal</keyword>
<feature type="compositionally biased region" description="Pro residues" evidence="7">
    <location>
        <begin position="37"/>
        <end position="55"/>
    </location>
</feature>
<organism evidence="8 9">
    <name type="scientific">Somion occarium</name>
    <dbReference type="NCBI Taxonomy" id="3059160"/>
    <lineage>
        <taxon>Eukaryota</taxon>
        <taxon>Fungi</taxon>
        <taxon>Dikarya</taxon>
        <taxon>Basidiomycota</taxon>
        <taxon>Agaricomycotina</taxon>
        <taxon>Agaricomycetes</taxon>
        <taxon>Polyporales</taxon>
        <taxon>Cerrenaceae</taxon>
        <taxon>Somion</taxon>
    </lineage>
</organism>
<accession>A0ABP1D6K9</accession>
<protein>
    <recommendedName>
        <fullName evidence="6">Hydrophobin</fullName>
    </recommendedName>
</protein>
<dbReference type="SMART" id="SM00075">
    <property type="entry name" value="HYDRO"/>
    <property type="match status" value="1"/>
</dbReference>
<feature type="compositionally biased region" description="Polar residues" evidence="7">
    <location>
        <begin position="142"/>
        <end position="159"/>
    </location>
</feature>
<feature type="signal peptide" evidence="6">
    <location>
        <begin position="1"/>
        <end position="19"/>
    </location>
</feature>
<name>A0ABP1D6K9_9APHY</name>
<feature type="compositionally biased region" description="Polar residues" evidence="7">
    <location>
        <begin position="25"/>
        <end position="36"/>
    </location>
</feature>
<feature type="compositionally biased region" description="Low complexity" evidence="7">
    <location>
        <begin position="132"/>
        <end position="141"/>
    </location>
</feature>
<dbReference type="EMBL" id="OZ037945">
    <property type="protein sequence ID" value="CAL1702799.1"/>
    <property type="molecule type" value="Genomic_DNA"/>
</dbReference>
<dbReference type="Pfam" id="PF01185">
    <property type="entry name" value="Hydrophobin"/>
    <property type="match status" value="1"/>
</dbReference>
<feature type="chain" id="PRO_5044978197" description="Hydrophobin" evidence="6">
    <location>
        <begin position="20"/>
        <end position="261"/>
    </location>
</feature>
<proteinExistence type="inferred from homology"/>
<evidence type="ECO:0000256" key="1">
    <source>
        <dbReference type="ARBA" id="ARBA00004191"/>
    </source>
</evidence>
<comment type="similarity">
    <text evidence="2 6">Belongs to the fungal hydrophobin family.</text>
</comment>
<keyword evidence="9" id="KW-1185">Reference proteome</keyword>
<reference evidence="9" key="1">
    <citation type="submission" date="2024-04" db="EMBL/GenBank/DDBJ databases">
        <authorList>
            <person name="Shaw F."/>
            <person name="Minotto A."/>
        </authorList>
    </citation>
    <scope>NUCLEOTIDE SEQUENCE [LARGE SCALE GENOMIC DNA]</scope>
</reference>
<keyword evidence="4 6" id="KW-0964">Secreted</keyword>
<evidence type="ECO:0000256" key="2">
    <source>
        <dbReference type="ARBA" id="ARBA00010446"/>
    </source>
</evidence>
<keyword evidence="5 6" id="KW-1015">Disulfide bond</keyword>
<feature type="region of interest" description="Disordered" evidence="7">
    <location>
        <begin position="23"/>
        <end position="175"/>
    </location>
</feature>
<evidence type="ECO:0000256" key="6">
    <source>
        <dbReference type="RuleBase" id="RU365009"/>
    </source>
</evidence>
<comment type="subcellular location">
    <subcellularLocation>
        <location evidence="1 6">Secreted</location>
        <location evidence="1 6">Cell wall</location>
    </subcellularLocation>
</comment>